<feature type="compositionally biased region" description="Basic and acidic residues" evidence="1">
    <location>
        <begin position="302"/>
        <end position="313"/>
    </location>
</feature>
<feature type="region of interest" description="Disordered" evidence="1">
    <location>
        <begin position="348"/>
        <end position="419"/>
    </location>
</feature>
<feature type="region of interest" description="Disordered" evidence="1">
    <location>
        <begin position="177"/>
        <end position="208"/>
    </location>
</feature>
<keyword evidence="2" id="KW-0472">Membrane</keyword>
<keyword evidence="4" id="KW-1185">Reference proteome</keyword>
<keyword evidence="2" id="KW-0812">Transmembrane</keyword>
<protein>
    <submittedName>
        <fullName evidence="3">Neurexin-1-alpha</fullName>
    </submittedName>
</protein>
<gene>
    <name evidence="3" type="ORF">ElyMa_004145600</name>
</gene>
<dbReference type="Proteomes" id="UP000762676">
    <property type="component" value="Unassembled WGS sequence"/>
</dbReference>
<feature type="compositionally biased region" description="Polar residues" evidence="1">
    <location>
        <begin position="375"/>
        <end position="398"/>
    </location>
</feature>
<dbReference type="EMBL" id="BMAT01008392">
    <property type="protein sequence ID" value="GFR84237.1"/>
    <property type="molecule type" value="Genomic_DNA"/>
</dbReference>
<feature type="region of interest" description="Disordered" evidence="1">
    <location>
        <begin position="290"/>
        <end position="319"/>
    </location>
</feature>
<proteinExistence type="predicted"/>
<name>A0AAV4GEX9_9GAST</name>
<reference evidence="3 4" key="1">
    <citation type="journal article" date="2021" name="Elife">
        <title>Chloroplast acquisition without the gene transfer in kleptoplastic sea slugs, Plakobranchus ocellatus.</title>
        <authorList>
            <person name="Maeda T."/>
            <person name="Takahashi S."/>
            <person name="Yoshida T."/>
            <person name="Shimamura S."/>
            <person name="Takaki Y."/>
            <person name="Nagai Y."/>
            <person name="Toyoda A."/>
            <person name="Suzuki Y."/>
            <person name="Arimoto A."/>
            <person name="Ishii H."/>
            <person name="Satoh N."/>
            <person name="Nishiyama T."/>
            <person name="Hasebe M."/>
            <person name="Maruyama T."/>
            <person name="Minagawa J."/>
            <person name="Obokata J."/>
            <person name="Shigenobu S."/>
        </authorList>
    </citation>
    <scope>NUCLEOTIDE SEQUENCE [LARGE SCALE GENOMIC DNA]</scope>
</reference>
<feature type="transmembrane region" description="Helical" evidence="2">
    <location>
        <begin position="113"/>
        <end position="137"/>
    </location>
</feature>
<evidence type="ECO:0000313" key="4">
    <source>
        <dbReference type="Proteomes" id="UP000762676"/>
    </source>
</evidence>
<evidence type="ECO:0000256" key="2">
    <source>
        <dbReference type="SAM" id="Phobius"/>
    </source>
</evidence>
<feature type="compositionally biased region" description="Basic and acidic residues" evidence="1">
    <location>
        <begin position="239"/>
        <end position="255"/>
    </location>
</feature>
<evidence type="ECO:0000256" key="1">
    <source>
        <dbReference type="SAM" id="MobiDB-lite"/>
    </source>
</evidence>
<keyword evidence="2" id="KW-1133">Transmembrane helix</keyword>
<dbReference type="AlphaFoldDB" id="A0AAV4GEX9"/>
<accession>A0AAV4GEX9</accession>
<feature type="compositionally biased region" description="Low complexity" evidence="1">
    <location>
        <begin position="352"/>
        <end position="364"/>
    </location>
</feature>
<sequence length="529" mass="57451">MRTLHTLRDLHLQKEGISVLGGRASICSTSQDYIPTTSAPPIDSRITPGAFMDATMPPWTDGKLRVVKLSAVPNHVYGVTSRPLVPYTTSTKGSKNDTYPVLFNTSHEPVGDITIIIAVAVVALLLITSLCLILVLVRLRKRRGDYLVKKEKNGGADGTLDSRTGKEADMELRQPLNNHHTNLGASSCSSRSSPAPTSPSGGPHTATLRRVIHPPTVPNDHLAKLDEFSMISVALGPRVPKEDSQPPDEARKRYGEGSYPLADGEMEFISPIYNARKQRPASSISEVLEEMERRQTPLPHGSPERPGRLHGEGDLEWDSQADASAPLRTEDEAMMRAPLLPAIPDELEESRLSSSLSGHPSSSLAGDSSYHYQKCTGTLESSSSPAGSSQMNSTTECNGDSGYEAESRREATEDDITPETLADEIADLHLYPDRPPKLYSFMVPDLRVEHLADPHSGDGRTPAGIFNVHPYDGDVLKNSVSGDSDMFNENSFGKVPFKGSNSSGLPIEESPDLSRMSARERLLQEGTEV</sequence>
<comment type="caution">
    <text evidence="3">The sequence shown here is derived from an EMBL/GenBank/DDBJ whole genome shotgun (WGS) entry which is preliminary data.</text>
</comment>
<feature type="region of interest" description="Disordered" evidence="1">
    <location>
        <begin position="236"/>
        <end position="262"/>
    </location>
</feature>
<organism evidence="3 4">
    <name type="scientific">Elysia marginata</name>
    <dbReference type="NCBI Taxonomy" id="1093978"/>
    <lineage>
        <taxon>Eukaryota</taxon>
        <taxon>Metazoa</taxon>
        <taxon>Spiralia</taxon>
        <taxon>Lophotrochozoa</taxon>
        <taxon>Mollusca</taxon>
        <taxon>Gastropoda</taxon>
        <taxon>Heterobranchia</taxon>
        <taxon>Euthyneura</taxon>
        <taxon>Panpulmonata</taxon>
        <taxon>Sacoglossa</taxon>
        <taxon>Placobranchoidea</taxon>
        <taxon>Plakobranchidae</taxon>
        <taxon>Elysia</taxon>
    </lineage>
</organism>
<evidence type="ECO:0000313" key="3">
    <source>
        <dbReference type="EMBL" id="GFR84237.1"/>
    </source>
</evidence>
<feature type="region of interest" description="Disordered" evidence="1">
    <location>
        <begin position="494"/>
        <end position="516"/>
    </location>
</feature>
<feature type="compositionally biased region" description="Low complexity" evidence="1">
    <location>
        <begin position="184"/>
        <end position="203"/>
    </location>
</feature>